<dbReference type="Proteomes" id="UP000816034">
    <property type="component" value="Unassembled WGS sequence"/>
</dbReference>
<keyword evidence="12" id="KW-0175">Coiled coil</keyword>
<dbReference type="PROSITE" id="PS00108">
    <property type="entry name" value="PROTEIN_KINASE_ST"/>
    <property type="match status" value="1"/>
</dbReference>
<evidence type="ECO:0000259" key="14">
    <source>
        <dbReference type="PROSITE" id="PS50011"/>
    </source>
</evidence>
<feature type="region of interest" description="Disordered" evidence="13">
    <location>
        <begin position="670"/>
        <end position="690"/>
    </location>
</feature>
<dbReference type="PROSITE" id="PS50011">
    <property type="entry name" value="PROTEIN_KINASE_DOM"/>
    <property type="match status" value="1"/>
</dbReference>
<dbReference type="InterPro" id="IPR008271">
    <property type="entry name" value="Ser/Thr_kinase_AS"/>
</dbReference>
<evidence type="ECO:0000256" key="8">
    <source>
        <dbReference type="ARBA" id="ARBA00037982"/>
    </source>
</evidence>
<dbReference type="PANTHER" id="PTHR11042:SF160">
    <property type="entry name" value="EUKARYOTIC TRANSLATION INITIATION FACTOR 2-ALPHA KINASE 1"/>
    <property type="match status" value="1"/>
</dbReference>
<keyword evidence="3" id="KW-0808">Transferase</keyword>
<protein>
    <recommendedName>
        <fullName evidence="1">non-specific serine/threonine protein kinase</fullName>
        <ecNumber evidence="1">2.7.11.1</ecNumber>
    </recommendedName>
</protein>
<dbReference type="EC" id="2.7.11.1" evidence="1"/>
<name>A0AA88GC63_NAELO</name>
<evidence type="ECO:0000313" key="15">
    <source>
        <dbReference type="EMBL" id="KAG2372833.1"/>
    </source>
</evidence>
<feature type="region of interest" description="Disordered" evidence="13">
    <location>
        <begin position="330"/>
        <end position="378"/>
    </location>
</feature>
<proteinExistence type="inferred from homology"/>
<dbReference type="SMART" id="SM00220">
    <property type="entry name" value="S_TKc"/>
    <property type="match status" value="1"/>
</dbReference>
<dbReference type="Pfam" id="PF00069">
    <property type="entry name" value="Pkinase"/>
    <property type="match status" value="3"/>
</dbReference>
<feature type="compositionally biased region" description="Acidic residues" evidence="13">
    <location>
        <begin position="278"/>
        <end position="294"/>
    </location>
</feature>
<comment type="caution">
    <text evidence="15">The sequence shown here is derived from an EMBL/GenBank/DDBJ whole genome shotgun (WGS) entry which is preliminary data.</text>
</comment>
<evidence type="ECO:0000256" key="7">
    <source>
        <dbReference type="ARBA" id="ARBA00023193"/>
    </source>
</evidence>
<feature type="compositionally biased region" description="Low complexity" evidence="13">
    <location>
        <begin position="9"/>
        <end position="29"/>
    </location>
</feature>
<feature type="compositionally biased region" description="Polar residues" evidence="13">
    <location>
        <begin position="647"/>
        <end position="664"/>
    </location>
</feature>
<feature type="compositionally biased region" description="Low complexity" evidence="13">
    <location>
        <begin position="146"/>
        <end position="162"/>
    </location>
</feature>
<feature type="region of interest" description="Disordered" evidence="13">
    <location>
        <begin position="645"/>
        <end position="664"/>
    </location>
</feature>
<feature type="region of interest" description="Disordered" evidence="13">
    <location>
        <begin position="1025"/>
        <end position="1046"/>
    </location>
</feature>
<feature type="compositionally biased region" description="Acidic residues" evidence="13">
    <location>
        <begin position="360"/>
        <end position="370"/>
    </location>
</feature>
<dbReference type="SUPFAM" id="SSF56112">
    <property type="entry name" value="Protein kinase-like (PK-like)"/>
    <property type="match status" value="1"/>
</dbReference>
<evidence type="ECO:0000256" key="13">
    <source>
        <dbReference type="SAM" id="MobiDB-lite"/>
    </source>
</evidence>
<feature type="compositionally biased region" description="Polar residues" evidence="13">
    <location>
        <begin position="483"/>
        <end position="497"/>
    </location>
</feature>
<feature type="region of interest" description="Disordered" evidence="13">
    <location>
        <begin position="202"/>
        <end position="227"/>
    </location>
</feature>
<dbReference type="RefSeq" id="XP_044542008.1">
    <property type="nucleotide sequence ID" value="XM_044688954.1"/>
</dbReference>
<evidence type="ECO:0000313" key="16">
    <source>
        <dbReference type="Proteomes" id="UP000816034"/>
    </source>
</evidence>
<comment type="catalytic activity">
    <reaction evidence="9">
        <text>L-threonyl-[protein] + ATP = O-phospho-L-threonyl-[protein] + ADP + H(+)</text>
        <dbReference type="Rhea" id="RHEA:46608"/>
        <dbReference type="Rhea" id="RHEA-COMP:11060"/>
        <dbReference type="Rhea" id="RHEA-COMP:11605"/>
        <dbReference type="ChEBI" id="CHEBI:15378"/>
        <dbReference type="ChEBI" id="CHEBI:30013"/>
        <dbReference type="ChEBI" id="CHEBI:30616"/>
        <dbReference type="ChEBI" id="CHEBI:61977"/>
        <dbReference type="ChEBI" id="CHEBI:456216"/>
        <dbReference type="EC" id="2.7.11.1"/>
    </reaction>
    <physiologicalReaction direction="left-to-right" evidence="9">
        <dbReference type="Rhea" id="RHEA:46609"/>
    </physiologicalReaction>
</comment>
<evidence type="ECO:0000256" key="5">
    <source>
        <dbReference type="ARBA" id="ARBA00022777"/>
    </source>
</evidence>
<feature type="compositionally biased region" description="Polar residues" evidence="13">
    <location>
        <begin position="55"/>
        <end position="67"/>
    </location>
</feature>
<feature type="region of interest" description="Disordered" evidence="13">
    <location>
        <begin position="1"/>
        <end position="185"/>
    </location>
</feature>
<dbReference type="GO" id="GO:0005634">
    <property type="term" value="C:nucleus"/>
    <property type="evidence" value="ECO:0007669"/>
    <property type="project" value="TreeGrafter"/>
</dbReference>
<reference evidence="15 16" key="1">
    <citation type="journal article" date="2018" name="BMC Genomics">
        <title>The genome of Naegleria lovaniensis, the basis for a comparative approach to unravel pathogenicity factors of the human pathogenic amoeba N. fowleri.</title>
        <authorList>
            <person name="Liechti N."/>
            <person name="Schurch N."/>
            <person name="Bruggmann R."/>
            <person name="Wittwer M."/>
        </authorList>
    </citation>
    <scope>NUCLEOTIDE SEQUENCE [LARGE SCALE GENOMIC DNA]</scope>
    <source>
        <strain evidence="15 16">ATCC 30569</strain>
    </source>
</reference>
<accession>A0AA88GC63</accession>
<dbReference type="GeneID" id="68105566"/>
<dbReference type="PANTHER" id="PTHR11042">
    <property type="entry name" value="EUKARYOTIC TRANSLATION INITIATION FACTOR 2-ALPHA KINASE EIF2-ALPHA KINASE -RELATED"/>
    <property type="match status" value="1"/>
</dbReference>
<sequence>MSSKNHKLTTSSTSPNTSISNSSQLLPSSCNYNNTPSSTKSSSPSSMPFSRKISFPSTFKRQNSISKPPTLLNHEDYVTSSSTQHSTSSSFTSLDFTSTNSNSTKFGNPSFSSTSSSTTSSAFSSSHHTSSTCKISPIEYDNPDTSSKYSNTSKSSADSSGKPMLQADHCSKQQHGASQKKSQLSPIHEGIVHQMYDYLQASQQTSSKPKHIPQKTKPTTNFSFGNIHEEEDDDEDMLEILSSTLPSKSNIVKSNFVRKPVLDTTVDDWKFKKSYTSSEDEEDSQNDESGSDDENVSKNSSSRSYQPTSAFQKLKSNATNAKKHWFKFKSSNLDDEEEDDNSDGGSASDNDSDTTSSTTNDEEEMCEDQETISTPLTFDTFPQKDTDFTEDDYAVADNSLISLDNLDKREMLTLFLLQHVSRQYNPDPNFFISLLRRLHKEGYLTDTRFLDQQFLKQTCKNFMKDVVENWPITFGDNNDHGRTSPSAKTAESFSSASPRLKSASGLSRSESYHSFLSTAGHENVNKQPATLLTSLPLFDSLFFSPSRYKSDFHHKQRIGRGAFGVVFVCKHKIDGHYYAIKKIKFSFRDKNELKEVYGQVIREVRALAALDHPRIVRYNQAWFEPNRNGMHDDEIPHNTEFEDAEETNATGTNHDRSGNTNLRGSKSAVFEHTSREGDTSDSSSGFGASKSPLSYDMDSKQIAKDYPNTISFESSGSGNLVPTSQPTLGVDNIEYPYSPPNNMSYLEFALEQKREPFDAHLLNTLRDMFNPKNQKFEMVLFIQMQLCNPHTLDDWLWSPERSQEKKLDHAEALNFFSQICDGIKHVHSRGVIHRDLKPSNIFLTSDNTIKIGDFGLAKYCLETLSHTRANAEQHGATTVGATTSTTETTPLRSNNNTTTSIISSYEASMSPTQAIDHTVGVGTYFYASPEQLSHSQYNEKADIYSLGVILFELLHPFVTKTERAFVLKDLKNGIIPETMWTKFPEEMAIVKQCIDENPEKRPTASEIFDRITLLTKKVHIKKSIKSLNPPPHLERKSSFGSSGSSFVTTDLLKEKNRVIEEQQKEIERLKQLLQQASSSSH</sequence>
<dbReference type="FunFam" id="1.10.510.10:FF:001167">
    <property type="entry name" value="Uncharacterized protein"/>
    <property type="match status" value="1"/>
</dbReference>
<dbReference type="InterPro" id="IPR000719">
    <property type="entry name" value="Prot_kinase_dom"/>
</dbReference>
<gene>
    <name evidence="15" type="ORF">C9374_013113</name>
</gene>
<dbReference type="InterPro" id="IPR050339">
    <property type="entry name" value="CC_SR_Kinase"/>
</dbReference>
<dbReference type="Gene3D" id="1.10.510.10">
    <property type="entry name" value="Transferase(Phosphotransferase) domain 1"/>
    <property type="match status" value="1"/>
</dbReference>
<dbReference type="GO" id="GO:0017148">
    <property type="term" value="P:negative regulation of translation"/>
    <property type="evidence" value="ECO:0007669"/>
    <property type="project" value="UniProtKB-KW"/>
</dbReference>
<dbReference type="InterPro" id="IPR011009">
    <property type="entry name" value="Kinase-like_dom_sf"/>
</dbReference>
<evidence type="ECO:0000256" key="4">
    <source>
        <dbReference type="ARBA" id="ARBA00022741"/>
    </source>
</evidence>
<keyword evidence="4 11" id="KW-0547">Nucleotide-binding</keyword>
<dbReference type="InterPro" id="IPR017441">
    <property type="entry name" value="Protein_kinase_ATP_BS"/>
</dbReference>
<keyword evidence="7" id="KW-0652">Protein synthesis inhibitor</keyword>
<keyword evidence="6 11" id="KW-0067">ATP-binding</keyword>
<feature type="compositionally biased region" description="Low complexity" evidence="13">
    <location>
        <begin position="680"/>
        <end position="690"/>
    </location>
</feature>
<feature type="domain" description="Protein kinase" evidence="14">
    <location>
        <begin position="552"/>
        <end position="1013"/>
    </location>
</feature>
<keyword evidence="16" id="KW-1185">Reference proteome</keyword>
<organism evidence="15 16">
    <name type="scientific">Naegleria lovaniensis</name>
    <name type="common">Amoeba</name>
    <dbReference type="NCBI Taxonomy" id="51637"/>
    <lineage>
        <taxon>Eukaryota</taxon>
        <taxon>Discoba</taxon>
        <taxon>Heterolobosea</taxon>
        <taxon>Tetramitia</taxon>
        <taxon>Eutetramitia</taxon>
        <taxon>Vahlkampfiidae</taxon>
        <taxon>Naegleria</taxon>
    </lineage>
</organism>
<evidence type="ECO:0000256" key="3">
    <source>
        <dbReference type="ARBA" id="ARBA00022679"/>
    </source>
</evidence>
<dbReference type="EMBL" id="PYSW02000066">
    <property type="protein sequence ID" value="KAG2372833.1"/>
    <property type="molecule type" value="Genomic_DNA"/>
</dbReference>
<feature type="region of interest" description="Disordered" evidence="13">
    <location>
        <begin position="477"/>
        <end position="505"/>
    </location>
</feature>
<evidence type="ECO:0000256" key="12">
    <source>
        <dbReference type="SAM" id="Coils"/>
    </source>
</evidence>
<evidence type="ECO:0000256" key="11">
    <source>
        <dbReference type="PROSITE-ProRule" id="PRU10141"/>
    </source>
</evidence>
<feature type="compositionally biased region" description="Low complexity" evidence="13">
    <location>
        <begin position="343"/>
        <end position="359"/>
    </location>
</feature>
<feature type="compositionally biased region" description="Low complexity" evidence="13">
    <location>
        <begin position="79"/>
        <end position="132"/>
    </location>
</feature>
<comment type="catalytic activity">
    <reaction evidence="10">
        <text>L-seryl-[protein] + ATP = O-phospho-L-seryl-[protein] + ADP + H(+)</text>
        <dbReference type="Rhea" id="RHEA:17989"/>
        <dbReference type="Rhea" id="RHEA-COMP:9863"/>
        <dbReference type="Rhea" id="RHEA-COMP:11604"/>
        <dbReference type="ChEBI" id="CHEBI:15378"/>
        <dbReference type="ChEBI" id="CHEBI:29999"/>
        <dbReference type="ChEBI" id="CHEBI:30616"/>
        <dbReference type="ChEBI" id="CHEBI:83421"/>
        <dbReference type="ChEBI" id="CHEBI:456216"/>
        <dbReference type="EC" id="2.7.11.1"/>
    </reaction>
    <physiologicalReaction direction="left-to-right" evidence="10">
        <dbReference type="Rhea" id="RHEA:17990"/>
    </physiologicalReaction>
</comment>
<dbReference type="GO" id="GO:0004694">
    <property type="term" value="F:eukaryotic translation initiation factor 2alpha kinase activity"/>
    <property type="evidence" value="ECO:0007669"/>
    <property type="project" value="TreeGrafter"/>
</dbReference>
<dbReference type="CDD" id="cd13996">
    <property type="entry name" value="STKc_EIF2AK"/>
    <property type="match status" value="1"/>
</dbReference>
<evidence type="ECO:0000256" key="1">
    <source>
        <dbReference type="ARBA" id="ARBA00012513"/>
    </source>
</evidence>
<feature type="compositionally biased region" description="Low complexity" evidence="13">
    <location>
        <begin position="36"/>
        <end position="50"/>
    </location>
</feature>
<evidence type="ECO:0000256" key="2">
    <source>
        <dbReference type="ARBA" id="ARBA00022527"/>
    </source>
</evidence>
<dbReference type="PROSITE" id="PS00107">
    <property type="entry name" value="PROTEIN_KINASE_ATP"/>
    <property type="match status" value="1"/>
</dbReference>
<evidence type="ECO:0000256" key="6">
    <source>
        <dbReference type="ARBA" id="ARBA00022840"/>
    </source>
</evidence>
<feature type="coiled-coil region" evidence="12">
    <location>
        <begin position="1052"/>
        <end position="1079"/>
    </location>
</feature>
<feature type="compositionally biased region" description="Polar residues" evidence="13">
    <location>
        <begin position="173"/>
        <end position="185"/>
    </location>
</feature>
<dbReference type="GO" id="GO:0005737">
    <property type="term" value="C:cytoplasm"/>
    <property type="evidence" value="ECO:0007669"/>
    <property type="project" value="TreeGrafter"/>
</dbReference>
<keyword evidence="5" id="KW-0418">Kinase</keyword>
<comment type="similarity">
    <text evidence="8">Belongs to the protein kinase superfamily. Ser/Thr protein kinase family. GCN2 subfamily.</text>
</comment>
<keyword evidence="2" id="KW-0723">Serine/threonine-protein kinase</keyword>
<feature type="compositionally biased region" description="Polar residues" evidence="13">
    <location>
        <begin position="297"/>
        <end position="310"/>
    </location>
</feature>
<feature type="binding site" evidence="11">
    <location>
        <position position="582"/>
    </location>
    <ligand>
        <name>ATP</name>
        <dbReference type="ChEBI" id="CHEBI:30616"/>
    </ligand>
</feature>
<dbReference type="GO" id="GO:0005524">
    <property type="term" value="F:ATP binding"/>
    <property type="evidence" value="ECO:0007669"/>
    <property type="project" value="UniProtKB-UniRule"/>
</dbReference>
<dbReference type="AlphaFoldDB" id="A0AA88GC63"/>
<feature type="compositionally biased region" description="Acidic residues" evidence="13">
    <location>
        <begin position="333"/>
        <end position="342"/>
    </location>
</feature>
<evidence type="ECO:0000256" key="10">
    <source>
        <dbReference type="ARBA" id="ARBA00048977"/>
    </source>
</evidence>
<feature type="region of interest" description="Disordered" evidence="13">
    <location>
        <begin position="275"/>
        <end position="310"/>
    </location>
</feature>
<evidence type="ECO:0000256" key="9">
    <source>
        <dbReference type="ARBA" id="ARBA00048659"/>
    </source>
</evidence>
<dbReference type="Gene3D" id="3.30.200.20">
    <property type="entry name" value="Phosphorylase Kinase, domain 1"/>
    <property type="match status" value="1"/>
</dbReference>